<evidence type="ECO:0000259" key="17">
    <source>
        <dbReference type="PROSITE" id="PS50137"/>
    </source>
</evidence>
<feature type="binding site" evidence="15">
    <location>
        <position position="119"/>
    </location>
    <ligand>
        <name>Mg(2+)</name>
        <dbReference type="ChEBI" id="CHEBI:18420"/>
    </ligand>
</feature>
<dbReference type="CDD" id="cd10845">
    <property type="entry name" value="DSRM_RNAse_III_family"/>
    <property type="match status" value="1"/>
</dbReference>
<keyword evidence="13 15" id="KW-0460">Magnesium</keyword>
<dbReference type="SMART" id="SM00535">
    <property type="entry name" value="RIBOc"/>
    <property type="match status" value="1"/>
</dbReference>
<keyword evidence="11 15" id="KW-0255">Endonuclease</keyword>
<dbReference type="PANTHER" id="PTHR11207:SF0">
    <property type="entry name" value="RIBONUCLEASE 3"/>
    <property type="match status" value="1"/>
</dbReference>
<comment type="similarity">
    <text evidence="3">Belongs to the ribonuclease III family.</text>
</comment>
<feature type="region of interest" description="Disordered" evidence="16">
    <location>
        <begin position="200"/>
        <end position="226"/>
    </location>
</feature>
<evidence type="ECO:0000256" key="15">
    <source>
        <dbReference type="HAMAP-Rule" id="MF_00104"/>
    </source>
</evidence>
<feature type="binding site" evidence="15">
    <location>
        <position position="122"/>
    </location>
    <ligand>
        <name>Mg(2+)</name>
        <dbReference type="ChEBI" id="CHEBI:18420"/>
    </ligand>
</feature>
<dbReference type="Gene3D" id="1.10.1520.10">
    <property type="entry name" value="Ribonuclease III domain"/>
    <property type="match status" value="1"/>
</dbReference>
<dbReference type="GO" id="GO:0010468">
    <property type="term" value="P:regulation of gene expression"/>
    <property type="evidence" value="ECO:0007669"/>
    <property type="project" value="TreeGrafter"/>
</dbReference>
<evidence type="ECO:0000256" key="3">
    <source>
        <dbReference type="ARBA" id="ARBA00010183"/>
    </source>
</evidence>
<comment type="function">
    <text evidence="15">Digests double-stranded RNA. Involved in the processing of primary rRNA transcript to yield the immediate precursors to the large and small rRNAs (23S and 16S). Processes some mRNAs, and tRNAs when they are encoded in the rRNA operon. Processes pre-crRNA and tracrRNA of type II CRISPR loci if present in the organism.</text>
</comment>
<dbReference type="SUPFAM" id="SSF69065">
    <property type="entry name" value="RNase III domain-like"/>
    <property type="match status" value="1"/>
</dbReference>
<evidence type="ECO:0000313" key="19">
    <source>
        <dbReference type="EMBL" id="OGD71229.1"/>
    </source>
</evidence>
<dbReference type="PANTHER" id="PTHR11207">
    <property type="entry name" value="RIBONUCLEASE III"/>
    <property type="match status" value="1"/>
</dbReference>
<feature type="domain" description="DRBM" evidence="17">
    <location>
        <begin position="160"/>
        <end position="226"/>
    </location>
</feature>
<keyword evidence="12 15" id="KW-0378">Hydrolase</keyword>
<evidence type="ECO:0000256" key="13">
    <source>
        <dbReference type="ARBA" id="ARBA00022842"/>
    </source>
</evidence>
<dbReference type="FunFam" id="3.30.160.20:FF:000003">
    <property type="entry name" value="Ribonuclease 3"/>
    <property type="match status" value="1"/>
</dbReference>
<dbReference type="GO" id="GO:0046872">
    <property type="term" value="F:metal ion binding"/>
    <property type="evidence" value="ECO:0007669"/>
    <property type="project" value="UniProtKB-KW"/>
</dbReference>
<accession>A0A1F5EUZ9</accession>
<dbReference type="GO" id="GO:0004525">
    <property type="term" value="F:ribonuclease III activity"/>
    <property type="evidence" value="ECO:0007669"/>
    <property type="project" value="UniProtKB-UniRule"/>
</dbReference>
<dbReference type="InterPro" id="IPR000999">
    <property type="entry name" value="RNase_III_dom"/>
</dbReference>
<evidence type="ECO:0000256" key="2">
    <source>
        <dbReference type="ARBA" id="ARBA00004496"/>
    </source>
</evidence>
<dbReference type="STRING" id="1817722.A2703_02375"/>
<keyword evidence="10 15" id="KW-0479">Metal-binding</keyword>
<keyword evidence="8 15" id="KW-0819">tRNA processing</keyword>
<dbReference type="Gene3D" id="3.30.160.20">
    <property type="match status" value="1"/>
</dbReference>
<keyword evidence="6 15" id="KW-0698">rRNA processing</keyword>
<evidence type="ECO:0000256" key="12">
    <source>
        <dbReference type="ARBA" id="ARBA00022801"/>
    </source>
</evidence>
<dbReference type="SMART" id="SM00358">
    <property type="entry name" value="DSRM"/>
    <property type="match status" value="1"/>
</dbReference>
<dbReference type="PROSITE" id="PS50142">
    <property type="entry name" value="RNASE_3_2"/>
    <property type="match status" value="1"/>
</dbReference>
<dbReference type="SUPFAM" id="SSF54768">
    <property type="entry name" value="dsRNA-binding domain-like"/>
    <property type="match status" value="1"/>
</dbReference>
<dbReference type="GO" id="GO:0008033">
    <property type="term" value="P:tRNA processing"/>
    <property type="evidence" value="ECO:0007669"/>
    <property type="project" value="UniProtKB-KW"/>
</dbReference>
<evidence type="ECO:0000256" key="16">
    <source>
        <dbReference type="SAM" id="MobiDB-lite"/>
    </source>
</evidence>
<evidence type="ECO:0000256" key="8">
    <source>
        <dbReference type="ARBA" id="ARBA00022694"/>
    </source>
</evidence>
<comment type="catalytic activity">
    <reaction evidence="1 15">
        <text>Endonucleolytic cleavage to 5'-phosphomonoester.</text>
        <dbReference type="EC" id="3.1.26.3"/>
    </reaction>
</comment>
<evidence type="ECO:0000256" key="7">
    <source>
        <dbReference type="ARBA" id="ARBA00022664"/>
    </source>
</evidence>
<dbReference type="Proteomes" id="UP000177979">
    <property type="component" value="Unassembled WGS sequence"/>
</dbReference>
<dbReference type="InterPro" id="IPR011907">
    <property type="entry name" value="RNase_III"/>
</dbReference>
<evidence type="ECO:0000256" key="1">
    <source>
        <dbReference type="ARBA" id="ARBA00000109"/>
    </source>
</evidence>
<evidence type="ECO:0000256" key="14">
    <source>
        <dbReference type="ARBA" id="ARBA00022884"/>
    </source>
</evidence>
<keyword evidence="15" id="KW-0699">rRNA-binding</keyword>
<comment type="caution">
    <text evidence="19">The sequence shown here is derived from an EMBL/GenBank/DDBJ whole genome shotgun (WGS) entry which is preliminary data.</text>
</comment>
<dbReference type="Pfam" id="PF00035">
    <property type="entry name" value="dsrm"/>
    <property type="match status" value="1"/>
</dbReference>
<dbReference type="EMBL" id="MFAG01000039">
    <property type="protein sequence ID" value="OGD71229.1"/>
    <property type="molecule type" value="Genomic_DNA"/>
</dbReference>
<dbReference type="AlphaFoldDB" id="A0A1F5EUZ9"/>
<dbReference type="HAMAP" id="MF_00104">
    <property type="entry name" value="RNase_III"/>
    <property type="match status" value="1"/>
</dbReference>
<evidence type="ECO:0000313" key="20">
    <source>
        <dbReference type="Proteomes" id="UP000177979"/>
    </source>
</evidence>
<comment type="cofactor">
    <cofactor evidence="15">
        <name>Mg(2+)</name>
        <dbReference type="ChEBI" id="CHEBI:18420"/>
    </cofactor>
</comment>
<dbReference type="InterPro" id="IPR014720">
    <property type="entry name" value="dsRBD_dom"/>
</dbReference>
<evidence type="ECO:0000259" key="18">
    <source>
        <dbReference type="PROSITE" id="PS50142"/>
    </source>
</evidence>
<dbReference type="InterPro" id="IPR036389">
    <property type="entry name" value="RNase_III_sf"/>
</dbReference>
<evidence type="ECO:0000256" key="6">
    <source>
        <dbReference type="ARBA" id="ARBA00022552"/>
    </source>
</evidence>
<dbReference type="NCBIfam" id="TIGR02191">
    <property type="entry name" value="RNaseIII"/>
    <property type="match status" value="1"/>
</dbReference>
<sequence>MNPNNPTVFQSRIGYSFKNQALLTTALTHRSSLNEQGVKESNERLEFLGDAVLELFITNFLYENRPNDPEGFLTAARSAIVRTESLSKVAVDIQLGEELHMSKGEAMGGGRENPSLLENSLEALIGAIFKDGGFEHAGHFIAKFILPKAKEILSQKELKDPKSLYQEKIQSRGLISPVYKVISEQGPDHSKTFEVAVHVEDKETGRGKGRSKQEAEQQAAQKALES</sequence>
<dbReference type="GO" id="GO:0006364">
    <property type="term" value="P:rRNA processing"/>
    <property type="evidence" value="ECO:0007669"/>
    <property type="project" value="UniProtKB-UniRule"/>
</dbReference>
<feature type="compositionally biased region" description="Low complexity" evidence="16">
    <location>
        <begin position="216"/>
        <end position="226"/>
    </location>
</feature>
<dbReference type="CDD" id="cd00593">
    <property type="entry name" value="RIBOc"/>
    <property type="match status" value="1"/>
</dbReference>
<comment type="subcellular location">
    <subcellularLocation>
        <location evidence="2 15">Cytoplasm</location>
    </subcellularLocation>
</comment>
<gene>
    <name evidence="15" type="primary">rnc</name>
    <name evidence="19" type="ORF">A2703_02375</name>
</gene>
<dbReference type="GO" id="GO:0005737">
    <property type="term" value="C:cytoplasm"/>
    <property type="evidence" value="ECO:0007669"/>
    <property type="project" value="UniProtKB-SubCell"/>
</dbReference>
<organism evidence="19 20">
    <name type="scientific">Candidatus Collierbacteria bacterium RIFCSPHIGHO2_01_FULL_50_25</name>
    <dbReference type="NCBI Taxonomy" id="1817722"/>
    <lineage>
        <taxon>Bacteria</taxon>
        <taxon>Candidatus Collieribacteriota</taxon>
    </lineage>
</organism>
<keyword evidence="14 15" id="KW-0694">RNA-binding</keyword>
<dbReference type="GO" id="GO:0003725">
    <property type="term" value="F:double-stranded RNA binding"/>
    <property type="evidence" value="ECO:0007669"/>
    <property type="project" value="TreeGrafter"/>
</dbReference>
<keyword evidence="7 15" id="KW-0507">mRNA processing</keyword>
<reference evidence="19 20" key="1">
    <citation type="journal article" date="2016" name="Nat. Commun.">
        <title>Thousands of microbial genomes shed light on interconnected biogeochemical processes in an aquifer system.</title>
        <authorList>
            <person name="Anantharaman K."/>
            <person name="Brown C.T."/>
            <person name="Hug L.A."/>
            <person name="Sharon I."/>
            <person name="Castelle C.J."/>
            <person name="Probst A.J."/>
            <person name="Thomas B.C."/>
            <person name="Singh A."/>
            <person name="Wilkins M.J."/>
            <person name="Karaoz U."/>
            <person name="Brodie E.L."/>
            <person name="Williams K.H."/>
            <person name="Hubbard S.S."/>
            <person name="Banfield J.F."/>
        </authorList>
    </citation>
    <scope>NUCLEOTIDE SEQUENCE [LARGE SCALE GENOMIC DNA]</scope>
</reference>
<dbReference type="FunFam" id="1.10.1520.10:FF:000001">
    <property type="entry name" value="Ribonuclease 3"/>
    <property type="match status" value="1"/>
</dbReference>
<feature type="compositionally biased region" description="Basic and acidic residues" evidence="16">
    <location>
        <begin position="200"/>
        <end position="215"/>
    </location>
</feature>
<dbReference type="PROSITE" id="PS50137">
    <property type="entry name" value="DS_RBD"/>
    <property type="match status" value="1"/>
</dbReference>
<name>A0A1F5EUZ9_9BACT</name>
<dbReference type="GO" id="GO:0019843">
    <property type="term" value="F:rRNA binding"/>
    <property type="evidence" value="ECO:0007669"/>
    <property type="project" value="UniProtKB-KW"/>
</dbReference>
<evidence type="ECO:0000256" key="5">
    <source>
        <dbReference type="ARBA" id="ARBA00022490"/>
    </source>
</evidence>
<feature type="domain" description="RNase III" evidence="18">
    <location>
        <begin position="6"/>
        <end position="133"/>
    </location>
</feature>
<feature type="binding site" evidence="15">
    <location>
        <position position="46"/>
    </location>
    <ligand>
        <name>Mg(2+)</name>
        <dbReference type="ChEBI" id="CHEBI:18420"/>
    </ligand>
</feature>
<evidence type="ECO:0000256" key="9">
    <source>
        <dbReference type="ARBA" id="ARBA00022722"/>
    </source>
</evidence>
<feature type="active site" evidence="15">
    <location>
        <position position="122"/>
    </location>
</feature>
<evidence type="ECO:0000256" key="4">
    <source>
        <dbReference type="ARBA" id="ARBA00011738"/>
    </source>
</evidence>
<dbReference type="GO" id="GO:0006397">
    <property type="term" value="P:mRNA processing"/>
    <property type="evidence" value="ECO:0007669"/>
    <property type="project" value="UniProtKB-UniRule"/>
</dbReference>
<proteinExistence type="inferred from homology"/>
<comment type="subunit">
    <text evidence="4 15">Homodimer.</text>
</comment>
<dbReference type="EC" id="3.1.26.3" evidence="15"/>
<dbReference type="GO" id="GO:0042802">
    <property type="term" value="F:identical protein binding"/>
    <property type="evidence" value="ECO:0007669"/>
    <property type="project" value="UniProtKB-ARBA"/>
</dbReference>
<feature type="active site" evidence="15">
    <location>
        <position position="50"/>
    </location>
</feature>
<dbReference type="PROSITE" id="PS00517">
    <property type="entry name" value="RNASE_3_1"/>
    <property type="match status" value="1"/>
</dbReference>
<dbReference type="Pfam" id="PF14622">
    <property type="entry name" value="Ribonucleas_3_3"/>
    <property type="match status" value="1"/>
</dbReference>
<keyword evidence="9 15" id="KW-0540">Nuclease</keyword>
<keyword evidence="5 15" id="KW-0963">Cytoplasm</keyword>
<evidence type="ECO:0000256" key="11">
    <source>
        <dbReference type="ARBA" id="ARBA00022759"/>
    </source>
</evidence>
<evidence type="ECO:0000256" key="10">
    <source>
        <dbReference type="ARBA" id="ARBA00022723"/>
    </source>
</evidence>
<protein>
    <recommendedName>
        <fullName evidence="15">Ribonuclease 3</fullName>
        <ecNumber evidence="15">3.1.26.3</ecNumber>
    </recommendedName>
    <alternativeName>
        <fullName evidence="15">Ribonuclease III</fullName>
        <shortName evidence="15">RNase III</shortName>
    </alternativeName>
</protein>